<feature type="transmembrane region" description="Helical" evidence="1">
    <location>
        <begin position="97"/>
        <end position="118"/>
    </location>
</feature>
<evidence type="ECO:0000313" key="3">
    <source>
        <dbReference type="EMBL" id="CAF1158029.1"/>
    </source>
</evidence>
<feature type="transmembrane region" description="Helical" evidence="1">
    <location>
        <begin position="261"/>
        <end position="281"/>
    </location>
</feature>
<dbReference type="InterPro" id="IPR050879">
    <property type="entry name" value="Acyltransferase_3"/>
</dbReference>
<protein>
    <recommendedName>
        <fullName evidence="2">Acyltransferase 3 domain-containing protein</fullName>
    </recommendedName>
</protein>
<dbReference type="PANTHER" id="PTHR23028:SF53">
    <property type="entry name" value="ACYL_TRANSF_3 DOMAIN-CONTAINING PROTEIN"/>
    <property type="match status" value="1"/>
</dbReference>
<accession>A0A814T8B3</accession>
<feature type="transmembrane region" description="Helical" evidence="1">
    <location>
        <begin position="138"/>
        <end position="158"/>
    </location>
</feature>
<feature type="transmembrane region" description="Helical" evidence="1">
    <location>
        <begin position="56"/>
        <end position="77"/>
    </location>
</feature>
<evidence type="ECO:0000256" key="1">
    <source>
        <dbReference type="SAM" id="Phobius"/>
    </source>
</evidence>
<comment type="caution">
    <text evidence="3">The sequence shown here is derived from an EMBL/GenBank/DDBJ whole genome shotgun (WGS) entry which is preliminary data.</text>
</comment>
<feature type="transmembrane region" description="Helical" evidence="1">
    <location>
        <begin position="327"/>
        <end position="354"/>
    </location>
</feature>
<evidence type="ECO:0000313" key="5">
    <source>
        <dbReference type="Proteomes" id="UP000663828"/>
    </source>
</evidence>
<name>A0A814T8B3_ADIRI</name>
<dbReference type="GO" id="GO:0000271">
    <property type="term" value="P:polysaccharide biosynthetic process"/>
    <property type="evidence" value="ECO:0007669"/>
    <property type="project" value="TreeGrafter"/>
</dbReference>
<dbReference type="PANTHER" id="PTHR23028">
    <property type="entry name" value="ACETYLTRANSFERASE"/>
    <property type="match status" value="1"/>
</dbReference>
<dbReference type="OrthoDB" id="118951at2759"/>
<feature type="transmembrane region" description="Helical" evidence="1">
    <location>
        <begin position="199"/>
        <end position="219"/>
    </location>
</feature>
<dbReference type="Proteomes" id="UP000663828">
    <property type="component" value="Unassembled WGS sequence"/>
</dbReference>
<proteinExistence type="predicted"/>
<dbReference type="Proteomes" id="UP000663852">
    <property type="component" value="Unassembled WGS sequence"/>
</dbReference>
<feature type="transmembrane region" description="Helical" evidence="1">
    <location>
        <begin position="231"/>
        <end position="249"/>
    </location>
</feature>
<dbReference type="GO" id="GO:0016747">
    <property type="term" value="F:acyltransferase activity, transferring groups other than amino-acyl groups"/>
    <property type="evidence" value="ECO:0007669"/>
    <property type="project" value="InterPro"/>
</dbReference>
<sequence>MVESRNIKYISSVDHIRAYAAILIVLYHGIELIHQLSSDKKNSQWPVSSKNPLKSFIIEGKTAVSLFMVLSGFIFTYGNNGEQIEYFRFLYNRILRIYPLMITMMMIGISVYPWRFSIEKLFGTLLPFQNINNSSLRLGEYTIVFWTIAVEFQFYLIFPYLNQFLYKKGLMRFSLMFVLTFIIRISAVVEGANSRDISYWTILGRLDQFMCGMVAAYLLKNFNIQNRMLVRLLPAGLIGIIISITIFHRMGGWNEIASWKIIWPIIEGSLWATFLIGYLTFFHQKDNIVLRFIANIGTISYSMYLIHHFVAFHIAKRSLVISLFKDLFLNAFFTSLILTLPLTMLISTLTYYLIEKPFLGMRKSYSSTNKETVRPVIRVF</sequence>
<dbReference type="GO" id="GO:0016020">
    <property type="term" value="C:membrane"/>
    <property type="evidence" value="ECO:0007669"/>
    <property type="project" value="TreeGrafter"/>
</dbReference>
<evidence type="ECO:0000259" key="2">
    <source>
        <dbReference type="Pfam" id="PF01757"/>
    </source>
</evidence>
<keyword evidence="1" id="KW-0472">Membrane</keyword>
<keyword evidence="1" id="KW-1133">Transmembrane helix</keyword>
<evidence type="ECO:0000313" key="4">
    <source>
        <dbReference type="EMBL" id="CAF1411306.1"/>
    </source>
</evidence>
<gene>
    <name evidence="3" type="ORF">EDS130_LOCUS22983</name>
    <name evidence="4" type="ORF">XAT740_LOCUS34687</name>
</gene>
<organism evidence="3 6">
    <name type="scientific">Adineta ricciae</name>
    <name type="common">Rotifer</name>
    <dbReference type="NCBI Taxonomy" id="249248"/>
    <lineage>
        <taxon>Eukaryota</taxon>
        <taxon>Metazoa</taxon>
        <taxon>Spiralia</taxon>
        <taxon>Gnathifera</taxon>
        <taxon>Rotifera</taxon>
        <taxon>Eurotatoria</taxon>
        <taxon>Bdelloidea</taxon>
        <taxon>Adinetida</taxon>
        <taxon>Adinetidae</taxon>
        <taxon>Adineta</taxon>
    </lineage>
</organism>
<keyword evidence="5" id="KW-1185">Reference proteome</keyword>
<evidence type="ECO:0000313" key="6">
    <source>
        <dbReference type="Proteomes" id="UP000663852"/>
    </source>
</evidence>
<reference evidence="3" key="1">
    <citation type="submission" date="2021-02" db="EMBL/GenBank/DDBJ databases">
        <authorList>
            <person name="Nowell W R."/>
        </authorList>
    </citation>
    <scope>NUCLEOTIDE SEQUENCE</scope>
</reference>
<dbReference type="EMBL" id="CAJNOR010003413">
    <property type="protein sequence ID" value="CAF1411306.1"/>
    <property type="molecule type" value="Genomic_DNA"/>
</dbReference>
<feature type="transmembrane region" description="Helical" evidence="1">
    <location>
        <begin position="170"/>
        <end position="187"/>
    </location>
</feature>
<feature type="transmembrane region" description="Helical" evidence="1">
    <location>
        <begin position="288"/>
        <end position="307"/>
    </location>
</feature>
<feature type="domain" description="Acyltransferase 3" evidence="2">
    <location>
        <begin position="11"/>
        <end position="351"/>
    </location>
</feature>
<keyword evidence="1" id="KW-0812">Transmembrane</keyword>
<dbReference type="AlphaFoldDB" id="A0A814T8B3"/>
<dbReference type="Pfam" id="PF01757">
    <property type="entry name" value="Acyl_transf_3"/>
    <property type="match status" value="1"/>
</dbReference>
<dbReference type="InterPro" id="IPR002656">
    <property type="entry name" value="Acyl_transf_3_dom"/>
</dbReference>
<feature type="transmembrane region" description="Helical" evidence="1">
    <location>
        <begin position="16"/>
        <end position="36"/>
    </location>
</feature>
<dbReference type="EMBL" id="CAJNOJ010000123">
    <property type="protein sequence ID" value="CAF1158029.1"/>
    <property type="molecule type" value="Genomic_DNA"/>
</dbReference>